<feature type="compositionally biased region" description="Basic and acidic residues" evidence="1">
    <location>
        <begin position="314"/>
        <end position="331"/>
    </location>
</feature>
<evidence type="ECO:0000256" key="1">
    <source>
        <dbReference type="SAM" id="MobiDB-lite"/>
    </source>
</evidence>
<dbReference type="EMBL" id="KV875094">
    <property type="protein sequence ID" value="OIW33715.1"/>
    <property type="molecule type" value="Genomic_DNA"/>
</dbReference>
<evidence type="ECO:0008006" key="4">
    <source>
        <dbReference type="Google" id="ProtNLM"/>
    </source>
</evidence>
<dbReference type="STRING" id="1408157.A0A1J7J2X9"/>
<feature type="region of interest" description="Disordered" evidence="1">
    <location>
        <begin position="167"/>
        <end position="187"/>
    </location>
</feature>
<reference evidence="2 3" key="1">
    <citation type="submission" date="2016-10" db="EMBL/GenBank/DDBJ databases">
        <title>Draft genome sequence of Coniochaeta ligniaria NRRL30616, a lignocellulolytic fungus for bioabatement of inhibitors in plant biomass hydrolysates.</title>
        <authorList>
            <consortium name="DOE Joint Genome Institute"/>
            <person name="Jimenez D.J."/>
            <person name="Hector R.E."/>
            <person name="Riley R."/>
            <person name="Sun H."/>
            <person name="Grigoriev I.V."/>
            <person name="Van Elsas J.D."/>
            <person name="Nichols N.N."/>
        </authorList>
    </citation>
    <scope>NUCLEOTIDE SEQUENCE [LARGE SCALE GENOMIC DNA]</scope>
    <source>
        <strain evidence="2 3">NRRL 30616</strain>
    </source>
</reference>
<evidence type="ECO:0000313" key="2">
    <source>
        <dbReference type="EMBL" id="OIW33715.1"/>
    </source>
</evidence>
<feature type="region of interest" description="Disordered" evidence="1">
    <location>
        <begin position="28"/>
        <end position="134"/>
    </location>
</feature>
<accession>A0A1J7J2X9</accession>
<proteinExistence type="predicted"/>
<dbReference type="InParanoid" id="A0A1J7J2X9"/>
<evidence type="ECO:0000313" key="3">
    <source>
        <dbReference type="Proteomes" id="UP000182658"/>
    </source>
</evidence>
<name>A0A1J7J2X9_9PEZI</name>
<feature type="compositionally biased region" description="Basic residues" evidence="1">
    <location>
        <begin position="350"/>
        <end position="361"/>
    </location>
</feature>
<dbReference type="CDD" id="cd00590">
    <property type="entry name" value="RRM_SF"/>
    <property type="match status" value="1"/>
</dbReference>
<organism evidence="2 3">
    <name type="scientific">Coniochaeta ligniaria NRRL 30616</name>
    <dbReference type="NCBI Taxonomy" id="1408157"/>
    <lineage>
        <taxon>Eukaryota</taxon>
        <taxon>Fungi</taxon>
        <taxon>Dikarya</taxon>
        <taxon>Ascomycota</taxon>
        <taxon>Pezizomycotina</taxon>
        <taxon>Sordariomycetes</taxon>
        <taxon>Sordariomycetidae</taxon>
        <taxon>Coniochaetales</taxon>
        <taxon>Coniochaetaceae</taxon>
        <taxon>Coniochaeta</taxon>
    </lineage>
</organism>
<feature type="region of interest" description="Disordered" evidence="1">
    <location>
        <begin position="279"/>
        <end position="361"/>
    </location>
</feature>
<dbReference type="OrthoDB" id="5374349at2759"/>
<gene>
    <name evidence="2" type="ORF">CONLIGDRAFT_711576</name>
</gene>
<protein>
    <recommendedName>
        <fullName evidence="4">RRM domain-containing protein</fullName>
    </recommendedName>
</protein>
<feature type="compositionally biased region" description="Low complexity" evidence="1">
    <location>
        <begin position="167"/>
        <end position="185"/>
    </location>
</feature>
<dbReference type="Gene3D" id="3.30.70.330">
    <property type="match status" value="1"/>
</dbReference>
<dbReference type="InterPro" id="IPR012677">
    <property type="entry name" value="Nucleotide-bd_a/b_plait_sf"/>
</dbReference>
<feature type="compositionally biased region" description="Basic and acidic residues" evidence="1">
    <location>
        <begin position="85"/>
        <end position="94"/>
    </location>
</feature>
<dbReference type="SUPFAM" id="SSF54928">
    <property type="entry name" value="RNA-binding domain, RBD"/>
    <property type="match status" value="1"/>
</dbReference>
<dbReference type="Proteomes" id="UP000182658">
    <property type="component" value="Unassembled WGS sequence"/>
</dbReference>
<sequence>MAGKQVASDFEKIINEARDRKKNEALAARIFGKDNRRSSLPPKAPALGGSLAGRAGVKKRVASTGPRGAAPTPQPAHAGNINGDWTHDLHERHSAPSTPRQPTAPAASSLASRITDPNAGPAARVRSNQRRSAQVAKALIRTELAPASAPRAPAAGARATLRNNANANTNVNAGSSSSPWNNNSSRGMTIRGLAGPFVVMAQNFAPGTTAADIESAVTPVGGLVQSCRLLKTEPIVIAEIVFESKEGADNVIATFNNQTADGRLIHVYYKVGGGGGAVAPADNTRAPPAHAPSGPRASRDTVVDGSLGFDDPMETDRGYDRDRAPRGDSRPRNGLYSDSMVQSGNQRGRGYGRGRRGGPGR</sequence>
<dbReference type="InterPro" id="IPR035979">
    <property type="entry name" value="RBD_domain_sf"/>
</dbReference>
<dbReference type="GO" id="GO:0003676">
    <property type="term" value="F:nucleic acid binding"/>
    <property type="evidence" value="ECO:0007669"/>
    <property type="project" value="InterPro"/>
</dbReference>
<keyword evidence="3" id="KW-1185">Reference proteome</keyword>
<dbReference type="AlphaFoldDB" id="A0A1J7J2X9"/>